<keyword evidence="1" id="KW-0812">Transmembrane</keyword>
<feature type="transmembrane region" description="Helical" evidence="1">
    <location>
        <begin position="66"/>
        <end position="87"/>
    </location>
</feature>
<evidence type="ECO:0000313" key="2">
    <source>
        <dbReference type="EMBL" id="GMR39079.1"/>
    </source>
</evidence>
<proteinExistence type="predicted"/>
<dbReference type="Proteomes" id="UP001328107">
    <property type="component" value="Unassembled WGS sequence"/>
</dbReference>
<feature type="non-terminal residue" evidence="2">
    <location>
        <position position="210"/>
    </location>
</feature>
<keyword evidence="3" id="KW-1185">Reference proteome</keyword>
<evidence type="ECO:0000256" key="1">
    <source>
        <dbReference type="SAM" id="Phobius"/>
    </source>
</evidence>
<feature type="transmembrane region" description="Helical" evidence="1">
    <location>
        <begin position="108"/>
        <end position="129"/>
    </location>
</feature>
<accession>A0AAN5CDU5</accession>
<feature type="transmembrane region" description="Helical" evidence="1">
    <location>
        <begin position="37"/>
        <end position="60"/>
    </location>
</feature>
<feature type="non-terminal residue" evidence="2">
    <location>
        <position position="1"/>
    </location>
</feature>
<keyword evidence="1" id="KW-1133">Transmembrane helix</keyword>
<sequence>DFGYFLTSSSEFAIVIERLIACIKQRIYDQHGFAHKIMAPVIIFISIFAAVMTICLYWLGLFIPTIIFSQCLGYATAVLAFFCHRYSDGSYRNLMASTLSTKYQIREVSVLTHALVLITFGSVIIKLLIAAEIWCEFILRLDLPYMLKVSGYQMRPVTMGEITLNTNYLNTNRGVIKILQIVFGLIICSCSAEIGGAAVRASARDDWASA</sequence>
<keyword evidence="1" id="KW-0472">Membrane</keyword>
<gene>
    <name evidence="2" type="ORF">PMAYCL1PPCAC_09274</name>
</gene>
<evidence type="ECO:0000313" key="3">
    <source>
        <dbReference type="Proteomes" id="UP001328107"/>
    </source>
</evidence>
<evidence type="ECO:0008006" key="4">
    <source>
        <dbReference type="Google" id="ProtNLM"/>
    </source>
</evidence>
<protein>
    <recommendedName>
        <fullName evidence="4">G protein-coupled receptor</fullName>
    </recommendedName>
</protein>
<dbReference type="EMBL" id="BTRK01000002">
    <property type="protein sequence ID" value="GMR39079.1"/>
    <property type="molecule type" value="Genomic_DNA"/>
</dbReference>
<dbReference type="AlphaFoldDB" id="A0AAN5CDU5"/>
<comment type="caution">
    <text evidence="2">The sequence shown here is derived from an EMBL/GenBank/DDBJ whole genome shotgun (WGS) entry which is preliminary data.</text>
</comment>
<organism evidence="2 3">
    <name type="scientific">Pristionchus mayeri</name>
    <dbReference type="NCBI Taxonomy" id="1317129"/>
    <lineage>
        <taxon>Eukaryota</taxon>
        <taxon>Metazoa</taxon>
        <taxon>Ecdysozoa</taxon>
        <taxon>Nematoda</taxon>
        <taxon>Chromadorea</taxon>
        <taxon>Rhabditida</taxon>
        <taxon>Rhabditina</taxon>
        <taxon>Diplogasteromorpha</taxon>
        <taxon>Diplogasteroidea</taxon>
        <taxon>Neodiplogasteridae</taxon>
        <taxon>Pristionchus</taxon>
    </lineage>
</organism>
<name>A0AAN5CDU5_9BILA</name>
<reference evidence="3" key="1">
    <citation type="submission" date="2022-10" db="EMBL/GenBank/DDBJ databases">
        <title>Genome assembly of Pristionchus species.</title>
        <authorList>
            <person name="Yoshida K."/>
            <person name="Sommer R.J."/>
        </authorList>
    </citation>
    <scope>NUCLEOTIDE SEQUENCE [LARGE SCALE GENOMIC DNA]</scope>
    <source>
        <strain evidence="3">RS5460</strain>
    </source>
</reference>